<keyword evidence="5" id="KW-0479">Metal-binding</keyword>
<evidence type="ECO:0000256" key="8">
    <source>
        <dbReference type="RuleBase" id="RU003953"/>
    </source>
</evidence>
<keyword evidence="7" id="KW-0460">Magnesium</keyword>
<evidence type="ECO:0000256" key="7">
    <source>
        <dbReference type="ARBA" id="ARBA00022842"/>
    </source>
</evidence>
<dbReference type="GO" id="GO:0000166">
    <property type="term" value="F:nucleotide binding"/>
    <property type="evidence" value="ECO:0007669"/>
    <property type="project" value="UniProtKB-KW"/>
</dbReference>
<proteinExistence type="inferred from homology"/>
<dbReference type="PANTHER" id="PTHR46173">
    <property type="entry name" value="CCA TRNA NUCLEOTIDYLTRANSFERASE 1, MITOCHONDRIAL"/>
    <property type="match status" value="1"/>
</dbReference>
<dbReference type="InterPro" id="IPR043519">
    <property type="entry name" value="NT_sf"/>
</dbReference>
<reference evidence="11 12" key="1">
    <citation type="submission" date="2019-12" db="EMBL/GenBank/DDBJ databases">
        <title>Maritimibacter sp. nov. sp. isolated from sea sand.</title>
        <authorList>
            <person name="Kim J."/>
            <person name="Jeong S.E."/>
            <person name="Jung H.S."/>
            <person name="Jeon C.O."/>
        </authorList>
    </citation>
    <scope>NUCLEOTIDE SEQUENCE [LARGE SCALE GENOMIC DNA]</scope>
    <source>
        <strain evidence="11 12">DP07</strain>
    </source>
</reference>
<dbReference type="PANTHER" id="PTHR46173:SF1">
    <property type="entry name" value="CCA TRNA NUCLEOTIDYLTRANSFERASE 1, MITOCHONDRIAL"/>
    <property type="match status" value="1"/>
</dbReference>
<keyword evidence="12" id="KW-1185">Reference proteome</keyword>
<keyword evidence="4" id="KW-0548">Nucleotidyltransferase</keyword>
<protein>
    <submittedName>
        <fullName evidence="11">CCA tRNA nucleotidyltransferase</fullName>
    </submittedName>
</protein>
<gene>
    <name evidence="11" type="ORF">GQE99_03460</name>
</gene>
<name>A0A845M6M0_9RHOB</name>
<dbReference type="InterPro" id="IPR050264">
    <property type="entry name" value="Bact_CCA-adding_enz_type3_sf"/>
</dbReference>
<evidence type="ECO:0000313" key="11">
    <source>
        <dbReference type="EMBL" id="MZR12074.1"/>
    </source>
</evidence>
<comment type="caution">
    <text evidence="11">The sequence shown here is derived from an EMBL/GenBank/DDBJ whole genome shotgun (WGS) entry which is preliminary data.</text>
</comment>
<dbReference type="GO" id="GO:0008033">
    <property type="term" value="P:tRNA processing"/>
    <property type="evidence" value="ECO:0007669"/>
    <property type="project" value="UniProtKB-KW"/>
</dbReference>
<feature type="domain" description="tRNA nucleotidyltransferase/poly(A) polymerase RNA and SrmB- binding" evidence="10">
    <location>
        <begin position="184"/>
        <end position="242"/>
    </location>
</feature>
<accession>A0A845M6M0</accession>
<dbReference type="Gene3D" id="3.30.460.10">
    <property type="entry name" value="Beta Polymerase, domain 2"/>
    <property type="match status" value="1"/>
</dbReference>
<sequence>MTDRITGDWIRDPAAQAVCSMLTDAGYDAHFVGGCVRNALIGAPISDLDISTNARPETVTDLAQNAGFHAVPTGIEHGTVTVVVDGAPFEVTTWRRDVETDGRRATVVYADTMEEDARRRDFTMNALYAAPDGEIVDPLGGMEDLRARCVRFIDDAEDRIREDYLRILRFFRFHAWYGDPEGGLDQEALAAIAALSAGLETLSRERIGAEMIKLLSAPDPAPAVATMEHTGVLHHVIPGLSPAALPRLVHLEEEHGVAPDALRRLAVLGGDDHKDALRLSKADAKRLAALRAGIGSLDAPAALGYRHGPEVAEDIVLLRAALTEMPPRDGYRADIERGACATFPVKPGDLMPDYEGPALGDKLKTLEAAWIASDFAASRETLLGMA</sequence>
<dbReference type="InterPro" id="IPR002646">
    <property type="entry name" value="PolA_pol_head_dom"/>
</dbReference>
<evidence type="ECO:0000256" key="5">
    <source>
        <dbReference type="ARBA" id="ARBA00022723"/>
    </source>
</evidence>
<keyword evidence="2 8" id="KW-0808">Transferase</keyword>
<dbReference type="EMBL" id="WTUX01000006">
    <property type="protein sequence ID" value="MZR12074.1"/>
    <property type="molecule type" value="Genomic_DNA"/>
</dbReference>
<dbReference type="GO" id="GO:0046872">
    <property type="term" value="F:metal ion binding"/>
    <property type="evidence" value="ECO:0007669"/>
    <property type="project" value="UniProtKB-KW"/>
</dbReference>
<evidence type="ECO:0000256" key="2">
    <source>
        <dbReference type="ARBA" id="ARBA00022679"/>
    </source>
</evidence>
<dbReference type="CDD" id="cd05398">
    <property type="entry name" value="NT_ClassII-CCAase"/>
    <property type="match status" value="1"/>
</dbReference>
<dbReference type="AlphaFoldDB" id="A0A845M6M0"/>
<keyword evidence="8" id="KW-0694">RNA-binding</keyword>
<dbReference type="SUPFAM" id="SSF81891">
    <property type="entry name" value="Poly A polymerase C-terminal region-like"/>
    <property type="match status" value="1"/>
</dbReference>
<keyword evidence="3" id="KW-0819">tRNA processing</keyword>
<dbReference type="Proteomes" id="UP000467322">
    <property type="component" value="Unassembled WGS sequence"/>
</dbReference>
<keyword evidence="6" id="KW-0547">Nucleotide-binding</keyword>
<dbReference type="InterPro" id="IPR032828">
    <property type="entry name" value="PolyA_RNA-bd"/>
</dbReference>
<feature type="domain" description="Poly A polymerase head" evidence="9">
    <location>
        <begin position="30"/>
        <end position="151"/>
    </location>
</feature>
<organism evidence="11 12">
    <name type="scientific">Maritimibacter harenae</name>
    <dbReference type="NCBI Taxonomy" id="2606218"/>
    <lineage>
        <taxon>Bacteria</taxon>
        <taxon>Pseudomonadati</taxon>
        <taxon>Pseudomonadota</taxon>
        <taxon>Alphaproteobacteria</taxon>
        <taxon>Rhodobacterales</taxon>
        <taxon>Roseobacteraceae</taxon>
        <taxon>Maritimibacter</taxon>
    </lineage>
</organism>
<evidence type="ECO:0000256" key="4">
    <source>
        <dbReference type="ARBA" id="ARBA00022695"/>
    </source>
</evidence>
<comment type="similarity">
    <text evidence="8">Belongs to the tRNA nucleotidyltransferase/poly(A) polymerase family.</text>
</comment>
<evidence type="ECO:0000256" key="3">
    <source>
        <dbReference type="ARBA" id="ARBA00022694"/>
    </source>
</evidence>
<evidence type="ECO:0000256" key="6">
    <source>
        <dbReference type="ARBA" id="ARBA00022741"/>
    </source>
</evidence>
<evidence type="ECO:0000259" key="9">
    <source>
        <dbReference type="Pfam" id="PF01743"/>
    </source>
</evidence>
<dbReference type="GO" id="GO:0000049">
    <property type="term" value="F:tRNA binding"/>
    <property type="evidence" value="ECO:0007669"/>
    <property type="project" value="TreeGrafter"/>
</dbReference>
<evidence type="ECO:0000259" key="10">
    <source>
        <dbReference type="Pfam" id="PF12627"/>
    </source>
</evidence>
<evidence type="ECO:0000313" key="12">
    <source>
        <dbReference type="Proteomes" id="UP000467322"/>
    </source>
</evidence>
<dbReference type="Gene3D" id="1.10.3090.10">
    <property type="entry name" value="cca-adding enzyme, domain 2"/>
    <property type="match status" value="1"/>
</dbReference>
<dbReference type="SUPFAM" id="SSF81301">
    <property type="entry name" value="Nucleotidyltransferase"/>
    <property type="match status" value="1"/>
</dbReference>
<dbReference type="RefSeq" id="WP_161350188.1">
    <property type="nucleotide sequence ID" value="NZ_WTUX01000006.1"/>
</dbReference>
<comment type="cofactor">
    <cofactor evidence="1">
        <name>Mg(2+)</name>
        <dbReference type="ChEBI" id="CHEBI:18420"/>
    </cofactor>
</comment>
<dbReference type="GO" id="GO:0016779">
    <property type="term" value="F:nucleotidyltransferase activity"/>
    <property type="evidence" value="ECO:0007669"/>
    <property type="project" value="UniProtKB-KW"/>
</dbReference>
<evidence type="ECO:0000256" key="1">
    <source>
        <dbReference type="ARBA" id="ARBA00001946"/>
    </source>
</evidence>
<dbReference type="Pfam" id="PF01743">
    <property type="entry name" value="PolyA_pol"/>
    <property type="match status" value="1"/>
</dbReference>
<dbReference type="Pfam" id="PF12627">
    <property type="entry name" value="PolyA_pol_RNAbd"/>
    <property type="match status" value="1"/>
</dbReference>